<keyword evidence="4" id="KW-1185">Reference proteome</keyword>
<dbReference type="AlphaFoldDB" id="A0A9X4BJ39"/>
<evidence type="ECO:0000313" key="4">
    <source>
        <dbReference type="Proteomes" id="UP001139971"/>
    </source>
</evidence>
<gene>
    <name evidence="3" type="ORF">OD750_017010</name>
</gene>
<dbReference type="InterPro" id="IPR050789">
    <property type="entry name" value="Diverse_Enzym_Activities"/>
</dbReference>
<organism evidence="3 4">
    <name type="scientific">Tahibacter soli</name>
    <dbReference type="NCBI Taxonomy" id="2983605"/>
    <lineage>
        <taxon>Bacteria</taxon>
        <taxon>Pseudomonadati</taxon>
        <taxon>Pseudomonadota</taxon>
        <taxon>Gammaproteobacteria</taxon>
        <taxon>Lysobacterales</taxon>
        <taxon>Rhodanobacteraceae</taxon>
        <taxon>Tahibacter</taxon>
    </lineage>
</organism>
<proteinExistence type="predicted"/>
<reference evidence="3" key="1">
    <citation type="submission" date="2023-02" db="EMBL/GenBank/DDBJ databases">
        <title>Tahibacter soli sp. nov. isolated from soil.</title>
        <authorList>
            <person name="Baek J.H."/>
            <person name="Lee J.K."/>
            <person name="Choi D.G."/>
            <person name="Jeon C.O."/>
        </authorList>
    </citation>
    <scope>NUCLEOTIDE SEQUENCE</scope>
    <source>
        <strain evidence="3">BL</strain>
    </source>
</reference>
<dbReference type="Gene3D" id="3.40.710.10">
    <property type="entry name" value="DD-peptidase/beta-lactamase superfamily"/>
    <property type="match status" value="1"/>
</dbReference>
<comment type="caution">
    <text evidence="3">The sequence shown here is derived from an EMBL/GenBank/DDBJ whole genome shotgun (WGS) entry which is preliminary data.</text>
</comment>
<name>A0A9X4BJ39_9GAMM</name>
<dbReference type="PANTHER" id="PTHR43283:SF11">
    <property type="entry name" value="BETA-LACTAMASE-RELATED DOMAIN-CONTAINING PROTEIN"/>
    <property type="match status" value="1"/>
</dbReference>
<dbReference type="InterPro" id="IPR001466">
    <property type="entry name" value="Beta-lactam-related"/>
</dbReference>
<dbReference type="Proteomes" id="UP001139971">
    <property type="component" value="Unassembled WGS sequence"/>
</dbReference>
<protein>
    <submittedName>
        <fullName evidence="3">Serine hydrolase</fullName>
    </submittedName>
</protein>
<evidence type="ECO:0000259" key="2">
    <source>
        <dbReference type="Pfam" id="PF00144"/>
    </source>
</evidence>
<keyword evidence="1 3" id="KW-0378">Hydrolase</keyword>
<evidence type="ECO:0000313" key="3">
    <source>
        <dbReference type="EMBL" id="MDC8014248.1"/>
    </source>
</evidence>
<dbReference type="SUPFAM" id="SSF56601">
    <property type="entry name" value="beta-lactamase/transpeptidase-like"/>
    <property type="match status" value="1"/>
</dbReference>
<dbReference type="GO" id="GO:0016787">
    <property type="term" value="F:hydrolase activity"/>
    <property type="evidence" value="ECO:0007669"/>
    <property type="project" value="UniProtKB-KW"/>
</dbReference>
<dbReference type="InterPro" id="IPR012338">
    <property type="entry name" value="Beta-lactam/transpept-like"/>
</dbReference>
<sequence length="564" mass="60333">MRALLLIIAAFACADARSAEPVDAVKASIRDDIAGMAASRKAPGIALALVVDGKTLWAESFGQADRGTKRALTNATRHAAGDLSKPLLAALAVRMAADGTVDLDAPVTRYLPDLAIAGGDAAGLTLRRLLTHHGGLPPNRYAGMYRTADEPAAPLPADALYFAQPPGLVYAYSNIGVELAAQALAAAGKAPYPQLLRERVLEPLGLGAAGFDPRDDDARGHRKGKVLAPTLAREQAALGLKASLDDLARFAGHLTGPDAARYVPLYEESGTATPLDLDYRNGLAFSVFADPRPGVGRIARLTSFYPGFRGRIDLLFERRVAVIVLANAADAADLVDEVVPKLRDAYLKATLGIAPRERDAAPPATVDWPAGIAPDSAASSYATPAGLVATSPTDDGFDARVLGLRLAAERRDDGWYRLHLKILGIPLDFGFLRRVLVAPARVDGRRILMGWAPRQRFLLGSAWNPPALAEPWRRLAGRYRLTNPDKLTEELGIQTMRIDESDGVLTANYALDSLPFLETRVPLEPDGERLRVPGVGPLLGERLDVQPGEAPRVTYSGYVFEKVP</sequence>
<dbReference type="EMBL" id="JAOVZO020000018">
    <property type="protein sequence ID" value="MDC8014248.1"/>
    <property type="molecule type" value="Genomic_DNA"/>
</dbReference>
<feature type="domain" description="Beta-lactamase-related" evidence="2">
    <location>
        <begin position="31"/>
        <end position="331"/>
    </location>
</feature>
<evidence type="ECO:0000256" key="1">
    <source>
        <dbReference type="ARBA" id="ARBA00022801"/>
    </source>
</evidence>
<accession>A0A9X4BJ39</accession>
<dbReference type="RefSeq" id="WP_263541884.1">
    <property type="nucleotide sequence ID" value="NZ_JAOVZO020000018.1"/>
</dbReference>
<dbReference type="Pfam" id="PF00144">
    <property type="entry name" value="Beta-lactamase"/>
    <property type="match status" value="1"/>
</dbReference>
<dbReference type="PANTHER" id="PTHR43283">
    <property type="entry name" value="BETA-LACTAMASE-RELATED"/>
    <property type="match status" value="1"/>
</dbReference>